<dbReference type="AlphaFoldDB" id="A0A4P6HLZ1"/>
<protein>
    <submittedName>
        <fullName evidence="2">Uncharacterized protein</fullName>
    </submittedName>
</protein>
<dbReference type="OrthoDB" id="9133983at2"/>
<evidence type="ECO:0000256" key="1">
    <source>
        <dbReference type="SAM" id="MobiDB-lite"/>
    </source>
</evidence>
<proteinExistence type="predicted"/>
<dbReference type="KEGG" id="dcb:C3Y92_13725"/>
<sequence length="123" mass="13431">MKPLPETPELLEVARRVVWFKEPAEALADPRHFLAHVMTYGGIEDLRRLEGLVGPQEYREALDNAPPGVFDVRSWAYWHLRYGRRPAPPLPTRGGRFSAEPAASESGCAPDGAPVPTGTASGA</sequence>
<dbReference type="EMBL" id="CP026538">
    <property type="protein sequence ID" value="QAZ68223.1"/>
    <property type="molecule type" value="Genomic_DNA"/>
</dbReference>
<gene>
    <name evidence="2" type="ORF">C3Y92_13725</name>
</gene>
<keyword evidence="3" id="KW-1185">Reference proteome</keyword>
<feature type="region of interest" description="Disordered" evidence="1">
    <location>
        <begin position="85"/>
        <end position="123"/>
    </location>
</feature>
<organism evidence="2 3">
    <name type="scientific">Solidesulfovibrio carbinolicus</name>
    <dbReference type="NCBI Taxonomy" id="296842"/>
    <lineage>
        <taxon>Bacteria</taxon>
        <taxon>Pseudomonadati</taxon>
        <taxon>Thermodesulfobacteriota</taxon>
        <taxon>Desulfovibrionia</taxon>
        <taxon>Desulfovibrionales</taxon>
        <taxon>Desulfovibrionaceae</taxon>
        <taxon>Solidesulfovibrio</taxon>
    </lineage>
</organism>
<dbReference type="Proteomes" id="UP000293296">
    <property type="component" value="Chromosome"/>
</dbReference>
<evidence type="ECO:0000313" key="3">
    <source>
        <dbReference type="Proteomes" id="UP000293296"/>
    </source>
</evidence>
<accession>A0A4P6HLZ1</accession>
<reference evidence="2 3" key="1">
    <citation type="submission" date="2018-02" db="EMBL/GenBank/DDBJ databases">
        <title>Genome sequence of Desulfovibrio carbinolicus DSM 3852.</title>
        <authorList>
            <person name="Wilbanks E."/>
            <person name="Skennerton C.T."/>
            <person name="Orphan V.J."/>
        </authorList>
    </citation>
    <scope>NUCLEOTIDE SEQUENCE [LARGE SCALE GENOMIC DNA]</scope>
    <source>
        <strain evidence="2 3">DSM 3852</strain>
    </source>
</reference>
<dbReference type="RefSeq" id="WP_129353507.1">
    <property type="nucleotide sequence ID" value="NZ_CP026538.1"/>
</dbReference>
<evidence type="ECO:0000313" key="2">
    <source>
        <dbReference type="EMBL" id="QAZ68223.1"/>
    </source>
</evidence>
<name>A0A4P6HLZ1_9BACT</name>